<feature type="region of interest" description="Disordered" evidence="1">
    <location>
        <begin position="354"/>
        <end position="373"/>
    </location>
</feature>
<evidence type="ECO:0000256" key="2">
    <source>
        <dbReference type="SAM" id="SignalP"/>
    </source>
</evidence>
<comment type="caution">
    <text evidence="3">The sequence shown here is derived from an EMBL/GenBank/DDBJ whole genome shotgun (WGS) entry which is preliminary data.</text>
</comment>
<protein>
    <submittedName>
        <fullName evidence="3">Membrane</fullName>
    </submittedName>
</protein>
<feature type="chain" id="PRO_5040152457" evidence="2">
    <location>
        <begin position="22"/>
        <end position="866"/>
    </location>
</feature>
<reference evidence="3" key="1">
    <citation type="submission" date="2020-06" db="EMBL/GenBank/DDBJ databases">
        <authorList>
            <consortium name="Plant Systems Biology data submission"/>
        </authorList>
    </citation>
    <scope>NUCLEOTIDE SEQUENCE</scope>
    <source>
        <strain evidence="3">D6</strain>
    </source>
</reference>
<feature type="compositionally biased region" description="Low complexity" evidence="1">
    <location>
        <begin position="87"/>
        <end position="96"/>
    </location>
</feature>
<dbReference type="InterPro" id="IPR011043">
    <property type="entry name" value="Gal_Oxase/kelch_b-propeller"/>
</dbReference>
<keyword evidence="4" id="KW-1185">Reference proteome</keyword>
<dbReference type="AlphaFoldDB" id="A0A9N8DM80"/>
<feature type="compositionally biased region" description="Low complexity" evidence="1">
    <location>
        <begin position="363"/>
        <end position="373"/>
    </location>
</feature>
<feature type="region of interest" description="Disordered" evidence="1">
    <location>
        <begin position="19"/>
        <end position="257"/>
    </location>
</feature>
<gene>
    <name evidence="3" type="ORF">SEMRO_210_G087620.1</name>
</gene>
<feature type="region of interest" description="Disordered" evidence="1">
    <location>
        <begin position="323"/>
        <end position="342"/>
    </location>
</feature>
<feature type="compositionally biased region" description="Low complexity" evidence="1">
    <location>
        <begin position="205"/>
        <end position="214"/>
    </location>
</feature>
<organism evidence="3 4">
    <name type="scientific">Seminavis robusta</name>
    <dbReference type="NCBI Taxonomy" id="568900"/>
    <lineage>
        <taxon>Eukaryota</taxon>
        <taxon>Sar</taxon>
        <taxon>Stramenopiles</taxon>
        <taxon>Ochrophyta</taxon>
        <taxon>Bacillariophyta</taxon>
        <taxon>Bacillariophyceae</taxon>
        <taxon>Bacillariophycidae</taxon>
        <taxon>Naviculales</taxon>
        <taxon>Naviculaceae</taxon>
        <taxon>Seminavis</taxon>
    </lineage>
</organism>
<feature type="compositionally biased region" description="Gly residues" evidence="1">
    <location>
        <begin position="190"/>
        <end position="204"/>
    </location>
</feature>
<evidence type="ECO:0000256" key="1">
    <source>
        <dbReference type="SAM" id="MobiDB-lite"/>
    </source>
</evidence>
<feature type="compositionally biased region" description="Basic residues" evidence="1">
    <location>
        <begin position="31"/>
        <end position="41"/>
    </location>
</feature>
<dbReference type="InterPro" id="IPR015915">
    <property type="entry name" value="Kelch-typ_b-propeller"/>
</dbReference>
<feature type="compositionally biased region" description="Polar residues" evidence="1">
    <location>
        <begin position="323"/>
        <end position="332"/>
    </location>
</feature>
<proteinExistence type="predicted"/>
<name>A0A9N8DM80_9STRA</name>
<dbReference type="SUPFAM" id="SSF50965">
    <property type="entry name" value="Galactose oxidase, central domain"/>
    <property type="match status" value="1"/>
</dbReference>
<evidence type="ECO:0000313" key="4">
    <source>
        <dbReference type="Proteomes" id="UP001153069"/>
    </source>
</evidence>
<dbReference type="OrthoDB" id="49473at2759"/>
<evidence type="ECO:0000313" key="3">
    <source>
        <dbReference type="EMBL" id="CAB9504831.1"/>
    </source>
</evidence>
<dbReference type="Proteomes" id="UP001153069">
    <property type="component" value="Unassembled WGS sequence"/>
</dbReference>
<feature type="compositionally biased region" description="Acidic residues" evidence="1">
    <location>
        <begin position="151"/>
        <end position="161"/>
    </location>
</feature>
<dbReference type="Gene3D" id="2.120.10.80">
    <property type="entry name" value="Kelch-type beta propeller"/>
    <property type="match status" value="1"/>
</dbReference>
<accession>A0A9N8DM80</accession>
<sequence>MTRLLLALVCCIAGTGSLSHAKPHSTNFVHERRKHESRHRMSMIQELLPRTASYDDEDKEDMPSRKRSKHHETRAKEKLQKRKASKSDGSTTSTSKDAAKQKQSKSKSKSSQKSYNPPTSLSPVFYTTVPPQGSIPTFPPFDRPRPSGNETESEEEKEEEEEKHTPSPVPEDEESSSSGPSSSRSKGKMKMGGGGDMKMTGMGGSSKTSSSTSQKSKKMKTMSGSKMNKKMNNKMSSKTRNGGSTGHPTFLKPTGPEPTVKPTLPFGEMTAQPTAKMALQTEEPTEGNATAISTIPPTIVTTGEATAGGPVVFTLSPTITTTAIDPNESNGTIMEAPGGKNNDTETTMGPTNNGTSTIAPIDNNNSTTNNTSITLSPTTILRAPKKEDLESLQHNSMEEPKDNATTSYMMEAPTVYWSMDTTTDDDNMTVAMMARSAPIMKRAQNVPDETVEPDVDYENEQWILVGTPLQGRATVRDRFGYKVSLSSDAGMLAVSTGMGSPMYVYKLDTSSSEDDQWMPVDLSGIESDGILTLSGDGSTLAVKTRTQVLMYKRIEQGDGTVQWIRLGSALEKIDTDMSTTTMMVVKDLSAIPSRFGEAVALSHDGRTVAIGDQADKNMTGWAQVYTFDGNQWGPLGAESFVGFENGDHFGSSLALSRDGRTLAVCGTQNSYIDGPGYCQIHRYSDAHTSWIQLGLDISGQGQLDSFGRSVALSSDGNTLAVSADGRDVGNLKDVGRVYTFAYDPNDKYWPRLGRMINGDEENQRLGHSIDLSSDGTMLVVGAWAQGHPLEGYAAVYQLQTTTTAEAESREEWVQVGQLLTNGNNFDNFGGSVSMSSDGTTVAVGAYNFGVTALEFIGQATVFTLSQ</sequence>
<dbReference type="EMBL" id="CAICTM010000209">
    <property type="protein sequence ID" value="CAB9504831.1"/>
    <property type="molecule type" value="Genomic_DNA"/>
</dbReference>
<keyword evidence="2" id="KW-0732">Signal</keyword>
<feature type="compositionally biased region" description="Basic residues" evidence="1">
    <location>
        <begin position="65"/>
        <end position="84"/>
    </location>
</feature>
<feature type="signal peptide" evidence="2">
    <location>
        <begin position="1"/>
        <end position="21"/>
    </location>
</feature>